<keyword evidence="3" id="KW-0170">Cobalt</keyword>
<dbReference type="EMBL" id="JAAKZZ010000023">
    <property type="protein sequence ID" value="NGO67579.1"/>
    <property type="molecule type" value="Genomic_DNA"/>
</dbReference>
<dbReference type="PANTHER" id="PTHR21337">
    <property type="entry name" value="PHOSPHO-2-DEHYDRO-3-DEOXYHEPTONATE ALDOLASE 1, 2"/>
    <property type="match status" value="1"/>
</dbReference>
<feature type="binding site" evidence="3">
    <location>
        <position position="442"/>
    </location>
    <ligand>
        <name>Mn(2+)</name>
        <dbReference type="ChEBI" id="CHEBI:29035"/>
    </ligand>
</feature>
<dbReference type="GO" id="GO:0009423">
    <property type="term" value="P:chorismate biosynthetic process"/>
    <property type="evidence" value="ECO:0007669"/>
    <property type="project" value="UniProtKB-UniPathway"/>
</dbReference>
<evidence type="ECO:0000256" key="5">
    <source>
        <dbReference type="SAM" id="MobiDB-lite"/>
    </source>
</evidence>
<keyword evidence="3" id="KW-0464">Manganese</keyword>
<accession>A0A6G4WQN0</accession>
<organism evidence="6 7">
    <name type="scientific">Streptomyces boncukensis</name>
    <dbReference type="NCBI Taxonomy" id="2711219"/>
    <lineage>
        <taxon>Bacteria</taxon>
        <taxon>Bacillati</taxon>
        <taxon>Actinomycetota</taxon>
        <taxon>Actinomycetes</taxon>
        <taxon>Kitasatosporales</taxon>
        <taxon>Streptomycetaceae</taxon>
        <taxon>Streptomyces</taxon>
    </lineage>
</organism>
<dbReference type="Proteomes" id="UP000477722">
    <property type="component" value="Unassembled WGS sequence"/>
</dbReference>
<feature type="binding site" evidence="3">
    <location>
        <position position="368"/>
    </location>
    <ligand>
        <name>phosphoenolpyruvate</name>
        <dbReference type="ChEBI" id="CHEBI:58702"/>
    </ligand>
</feature>
<dbReference type="SUPFAM" id="SSF51569">
    <property type="entry name" value="Aldolase"/>
    <property type="match status" value="1"/>
</dbReference>
<feature type="region of interest" description="Disordered" evidence="5">
    <location>
        <begin position="1"/>
        <end position="97"/>
    </location>
</feature>
<dbReference type="InterPro" id="IPR013785">
    <property type="entry name" value="Aldolase_TIM"/>
</dbReference>
<dbReference type="InterPro" id="IPR002480">
    <property type="entry name" value="DAHP_synth_2"/>
</dbReference>
<protein>
    <recommendedName>
        <fullName evidence="4">Phospho-2-dehydro-3-deoxyheptonate aldolase</fullName>
        <ecNumber evidence="4">2.5.1.54</ecNumber>
    </recommendedName>
</protein>
<evidence type="ECO:0000256" key="4">
    <source>
        <dbReference type="RuleBase" id="RU363071"/>
    </source>
</evidence>
<evidence type="ECO:0000313" key="6">
    <source>
        <dbReference type="EMBL" id="NGO67579.1"/>
    </source>
</evidence>
<keyword evidence="7" id="KW-1185">Reference proteome</keyword>
<dbReference type="AlphaFoldDB" id="A0A6G4WQN0"/>
<feature type="binding site" evidence="3">
    <location>
        <position position="162"/>
    </location>
    <ligand>
        <name>Mn(2+)</name>
        <dbReference type="ChEBI" id="CHEBI:29035"/>
    </ligand>
</feature>
<dbReference type="GO" id="GO:0009073">
    <property type="term" value="P:aromatic amino acid family biosynthetic process"/>
    <property type="evidence" value="ECO:0007669"/>
    <property type="project" value="UniProtKB-KW"/>
</dbReference>
<evidence type="ECO:0000313" key="7">
    <source>
        <dbReference type="Proteomes" id="UP000477722"/>
    </source>
</evidence>
<keyword evidence="2 4" id="KW-0808">Transferase</keyword>
<evidence type="ECO:0000256" key="1">
    <source>
        <dbReference type="ARBA" id="ARBA00008911"/>
    </source>
</evidence>
<keyword evidence="4" id="KW-0057">Aromatic amino acid biosynthesis</keyword>
<dbReference type="UniPathway" id="UPA00053">
    <property type="reaction ID" value="UER00084"/>
</dbReference>
<keyword evidence="3" id="KW-0104">Cadmium</keyword>
<feature type="binding site" evidence="3">
    <location>
        <position position="400"/>
    </location>
    <ligand>
        <name>Mn(2+)</name>
        <dbReference type="ChEBI" id="CHEBI:29035"/>
    </ligand>
</feature>
<feature type="compositionally biased region" description="Basic residues" evidence="5">
    <location>
        <begin position="44"/>
        <end position="53"/>
    </location>
</feature>
<dbReference type="GO" id="GO:0003849">
    <property type="term" value="F:3-deoxy-7-phosphoheptulonate synthase activity"/>
    <property type="evidence" value="ECO:0007669"/>
    <property type="project" value="UniProtKB-EC"/>
</dbReference>
<feature type="binding site" evidence="3">
    <location>
        <position position="201"/>
    </location>
    <ligand>
        <name>phosphoenolpyruvate</name>
        <dbReference type="ChEBI" id="CHEBI:58702"/>
    </ligand>
</feature>
<dbReference type="EC" id="2.5.1.54" evidence="4"/>
<comment type="cofactor">
    <cofactor evidence="3">
        <name>Mn(2+)</name>
        <dbReference type="ChEBI" id="CHEBI:29035"/>
    </cofactor>
    <cofactor evidence="3">
        <name>Co(2+)</name>
        <dbReference type="ChEBI" id="CHEBI:48828"/>
    </cofactor>
    <cofactor evidence="3">
        <name>Cd(2+)</name>
        <dbReference type="ChEBI" id="CHEBI:48775"/>
    </cofactor>
    <text evidence="3">Binds 1 divalent cation per subunit. The enzyme is active with manganese, cobalt or cadmium ions.</text>
</comment>
<keyword evidence="4" id="KW-0028">Amino-acid biosynthesis</keyword>
<name>A0A6G4WQN0_9ACTN</name>
<comment type="similarity">
    <text evidence="1 4">Belongs to the class-II DAHP synthase family.</text>
</comment>
<gene>
    <name evidence="6" type="ORF">G5C65_04245</name>
</gene>
<dbReference type="GO" id="GO:0008652">
    <property type="term" value="P:amino acid biosynthetic process"/>
    <property type="evidence" value="ECO:0007669"/>
    <property type="project" value="UniProtKB-KW"/>
</dbReference>
<evidence type="ECO:0000256" key="2">
    <source>
        <dbReference type="ARBA" id="ARBA00022679"/>
    </source>
</evidence>
<feature type="binding site" evidence="3">
    <location>
        <begin position="314"/>
        <end position="315"/>
    </location>
    <ligand>
        <name>phosphoenolpyruvate</name>
        <dbReference type="ChEBI" id="CHEBI:58702"/>
    </ligand>
</feature>
<dbReference type="PANTHER" id="PTHR21337:SF0">
    <property type="entry name" value="PHOSPHO-2-DEHYDRO-3-DEOXYHEPTONATE ALDOLASE"/>
    <property type="match status" value="1"/>
</dbReference>
<comment type="pathway">
    <text evidence="4">Metabolic intermediate biosynthesis; chorismate biosynthesis; chorismate from D-erythrose 4-phosphate and phosphoenolpyruvate: step 1/7.</text>
</comment>
<feature type="binding site" evidence="3">
    <location>
        <position position="337"/>
    </location>
    <ligand>
        <name>phosphoenolpyruvate</name>
        <dbReference type="ChEBI" id="CHEBI:58702"/>
    </ligand>
</feature>
<comment type="catalytic activity">
    <reaction evidence="4">
        <text>D-erythrose 4-phosphate + phosphoenolpyruvate + H2O = 7-phospho-2-dehydro-3-deoxy-D-arabino-heptonate + phosphate</text>
        <dbReference type="Rhea" id="RHEA:14717"/>
        <dbReference type="ChEBI" id="CHEBI:15377"/>
        <dbReference type="ChEBI" id="CHEBI:16897"/>
        <dbReference type="ChEBI" id="CHEBI:43474"/>
        <dbReference type="ChEBI" id="CHEBI:58394"/>
        <dbReference type="ChEBI" id="CHEBI:58702"/>
        <dbReference type="EC" id="2.5.1.54"/>
    </reaction>
</comment>
<reference evidence="6 7" key="1">
    <citation type="submission" date="2020-02" db="EMBL/GenBank/DDBJ databases">
        <title>Whole-genome analyses of novel actinobacteria.</title>
        <authorList>
            <person name="Sahin N."/>
            <person name="Tatar D."/>
        </authorList>
    </citation>
    <scope>NUCLEOTIDE SEQUENCE [LARGE SCALE GENOMIC DNA]</scope>
    <source>
        <strain evidence="6 7">SB3404</strain>
    </source>
</reference>
<dbReference type="Pfam" id="PF01474">
    <property type="entry name" value="DAHP_synth_2"/>
    <property type="match status" value="2"/>
</dbReference>
<comment type="caution">
    <text evidence="6">The sequence shown here is derived from an EMBL/GenBank/DDBJ whole genome shotgun (WGS) entry which is preliminary data.</text>
</comment>
<dbReference type="Gene3D" id="3.20.20.70">
    <property type="entry name" value="Aldolase class I"/>
    <property type="match status" value="1"/>
</dbReference>
<evidence type="ECO:0000256" key="3">
    <source>
        <dbReference type="PIRSR" id="PIRSR602480-1"/>
    </source>
</evidence>
<feature type="binding site" evidence="3">
    <location>
        <position position="472"/>
    </location>
    <ligand>
        <name>Mn(2+)</name>
        <dbReference type="ChEBI" id="CHEBI:29035"/>
    </ligand>
</feature>
<sequence length="502" mass="53273">MCARGRSCRSGCGAPPHPNPAASASAPASAPPRPEEARGSCPPRRSRTLRRAARGSPCPARSTGPAPTTKESPVTKAVPGAPAERRTPRQPLPAPWRRRVDSVLSLPAEQQPEWPDPARAEEVGRELGTLPPLTLPAEVDLLRGRLAQVAAGDAFLVQGGDCAETFADTTEPGVRAGIETLERMADALARRGGLPVLTVARLAGQYAKPRSSPTDALGLPAYRGDIVNSARPAPRARRPDPRRMLRAYAYAAGTLNVVRALRAGASGRHGGNWGPFVSHEALLLPYERGLARLDESSGTPKLYGLSGHFLWIGERTRRLDGAHVAFAELLANPIGIKIGPGAAPGQVVEYAERLNPGNEPGRVTLISRMGDEKVRDVLPAMVEAVRKSGQRVVWQCDPMHGNTYESAAGYKTRHFDRIVNEMQGFFEVHHALGSHPGGLHIEFSGSDVTECVGGARGISDAEIGGRYETACDPRLNSRQAVELAALAGRALAARPGSAAGAR</sequence>
<proteinExistence type="inferred from homology"/>